<keyword evidence="3" id="KW-1185">Reference proteome</keyword>
<organism evidence="2 3">
    <name type="scientific">Oceanithermus profundus (strain DSM 14977 / NBRC 100410 / VKM B-2274 / 506)</name>
    <dbReference type="NCBI Taxonomy" id="670487"/>
    <lineage>
        <taxon>Bacteria</taxon>
        <taxon>Thermotogati</taxon>
        <taxon>Deinococcota</taxon>
        <taxon>Deinococci</taxon>
        <taxon>Thermales</taxon>
        <taxon>Thermaceae</taxon>
        <taxon>Oceanithermus</taxon>
    </lineage>
</organism>
<dbReference type="Proteomes" id="UP000008722">
    <property type="component" value="Plasmid pOCEPR01"/>
</dbReference>
<evidence type="ECO:0000256" key="1">
    <source>
        <dbReference type="SAM" id="SignalP"/>
    </source>
</evidence>
<accession>E4UAP7</accession>
<feature type="chain" id="PRO_5003187772" description="Lipoprotein" evidence="1">
    <location>
        <begin position="21"/>
        <end position="333"/>
    </location>
</feature>
<dbReference type="EMBL" id="CP002362">
    <property type="protein sequence ID" value="ADR37826.1"/>
    <property type="molecule type" value="Genomic_DNA"/>
</dbReference>
<evidence type="ECO:0008006" key="4">
    <source>
        <dbReference type="Google" id="ProtNLM"/>
    </source>
</evidence>
<dbReference type="HOGENOM" id="CLU_833764_0_0_0"/>
<dbReference type="KEGG" id="opr:Ocepr_2378"/>
<sequence precursor="true">MKRRALTSMLVLTLLAAALSGCGTPSDTTGTDSAAGADPYANVRPYAERALALATMQYGLAVMATVGTPDYYPPVDFGAFTLERHTVTWLGILGVEPSPALPPQGTVMTLRSGDGDGDGYAWAIRTYDLSGQLPSGAYFALSGAAGLGELSGDYDANVVSQSFDAAAEGGPLILQVTAPEGDEVARWGISEITRVSWTQSPLAIEYLPSMLVDVEQQGQQVGRVELGYSADWGPVQATLEPAAPTGAGNTYWVLPSGRLTFGISEGATAYGPVELMPVVPAASPLLLDPSCSENGGLTAGLTAGKVYYLDPSGNAVALVTIQGCGQYEVETFF</sequence>
<reference evidence="3" key="1">
    <citation type="submission" date="2010-11" db="EMBL/GenBank/DDBJ databases">
        <title>The complete sequence of plasmid of Oceanithermus profundus DSM 14977.</title>
        <authorList>
            <consortium name="US DOE Joint Genome Institute (JGI-PGF)"/>
            <person name="Lucas S."/>
            <person name="Copeland A."/>
            <person name="Lapidus A."/>
            <person name="Bruce D."/>
            <person name="Goodwin L."/>
            <person name="Pitluck S."/>
            <person name="Kyrpides N."/>
            <person name="Mavromatis K."/>
            <person name="Pagani I."/>
            <person name="Ivanova N."/>
            <person name="Zhang X."/>
            <person name="Brettin T."/>
            <person name="Detter J.C."/>
            <person name="Tapia R."/>
            <person name="Han C."/>
            <person name="Land M."/>
            <person name="Hauser L."/>
            <person name="Markowitz V."/>
            <person name="Cheng J.-F."/>
            <person name="Hugenholtz P."/>
            <person name="Woyke T."/>
            <person name="Wu D."/>
            <person name="Tindall B."/>
            <person name="Faehnrich R."/>
            <person name="Brambilla E."/>
            <person name="Klenk H.-P."/>
            <person name="Eisen J.A."/>
        </authorList>
    </citation>
    <scope>NUCLEOTIDE SEQUENCE [LARGE SCALE GENOMIC DNA]</scope>
    <source>
        <strain evidence="3">DSM 14977 / NBRC 100410 / VKM B-2274 / 506</strain>
        <plasmid evidence="3">Plasmid pOCEPR01</plasmid>
    </source>
</reference>
<protein>
    <recommendedName>
        <fullName evidence="4">Lipoprotein</fullName>
    </recommendedName>
</protein>
<dbReference type="PROSITE" id="PS51257">
    <property type="entry name" value="PROKAR_LIPOPROTEIN"/>
    <property type="match status" value="1"/>
</dbReference>
<dbReference type="RefSeq" id="WP_013449805.1">
    <property type="nucleotide sequence ID" value="NC_014753.1"/>
</dbReference>
<keyword evidence="2" id="KW-0614">Plasmid</keyword>
<evidence type="ECO:0000313" key="3">
    <source>
        <dbReference type="Proteomes" id="UP000008722"/>
    </source>
</evidence>
<evidence type="ECO:0000313" key="2">
    <source>
        <dbReference type="EMBL" id="ADR37826.1"/>
    </source>
</evidence>
<gene>
    <name evidence="2" type="ordered locus">Ocepr_2378</name>
</gene>
<dbReference type="OrthoDB" id="9810341at2"/>
<name>E4UAP7_OCEP5</name>
<reference evidence="2 3" key="2">
    <citation type="journal article" date="2011" name="Stand. Genomic Sci.">
        <title>Complete genome sequence of Oceanithermus profundus type strain (506).</title>
        <authorList>
            <person name="Pati A."/>
            <person name="Zhang X."/>
            <person name="Lapidus A."/>
            <person name="Nolan M."/>
            <person name="Lucas S."/>
            <person name="Del Rio T.G."/>
            <person name="Tice H."/>
            <person name="Cheng J.F."/>
            <person name="Tapia R."/>
            <person name="Han C."/>
            <person name="Goodwin L."/>
            <person name="Pitluck S."/>
            <person name="Liolios K."/>
            <person name="Pagani I."/>
            <person name="Ivanova N."/>
            <person name="Mavromatis K."/>
            <person name="Chen A."/>
            <person name="Palaniappan K."/>
            <person name="Hauser L."/>
            <person name="Jeffries C.D."/>
            <person name="Brambilla E.M."/>
            <person name="Rohl A."/>
            <person name="Mwirichia R."/>
            <person name="Rohde M."/>
            <person name="Tindall B.J."/>
            <person name="Sikorski J."/>
            <person name="Wirth R."/>
            <person name="Goker M."/>
            <person name="Woyke T."/>
            <person name="Detter J.C."/>
            <person name="Bristow J."/>
            <person name="Eisen J.A."/>
            <person name="Markowitz V."/>
            <person name="Hugenholtz P."/>
            <person name="Kyrpides N.C."/>
            <person name="Klenk H.P."/>
            <person name="Land M."/>
        </authorList>
    </citation>
    <scope>NUCLEOTIDE SEQUENCE [LARGE SCALE GENOMIC DNA]</scope>
    <source>
        <strain evidence="3">DSM 14977 / NBRC 100410 / VKM B-2274 / 506</strain>
        <plasmid evidence="3">Plasmid pOCEPR01</plasmid>
    </source>
</reference>
<geneLocation type="plasmid" evidence="2 3">
    <name>pOCEPR01</name>
</geneLocation>
<dbReference type="AlphaFoldDB" id="E4UAP7"/>
<keyword evidence="1" id="KW-0732">Signal</keyword>
<proteinExistence type="predicted"/>
<feature type="signal peptide" evidence="1">
    <location>
        <begin position="1"/>
        <end position="20"/>
    </location>
</feature>